<dbReference type="OrthoDB" id="700217at2759"/>
<dbReference type="Gramene" id="TraesSTA1B03G00402960.1">
    <property type="protein sequence ID" value="TraesSTA1B03G00402960.1"/>
    <property type="gene ID" value="TraesSTA1B03G00402960"/>
</dbReference>
<organism evidence="2">
    <name type="scientific">Triticum aestivum</name>
    <name type="common">Wheat</name>
    <dbReference type="NCBI Taxonomy" id="4565"/>
    <lineage>
        <taxon>Eukaryota</taxon>
        <taxon>Viridiplantae</taxon>
        <taxon>Streptophyta</taxon>
        <taxon>Embryophyta</taxon>
        <taxon>Tracheophyta</taxon>
        <taxon>Spermatophyta</taxon>
        <taxon>Magnoliopsida</taxon>
        <taxon>Liliopsida</taxon>
        <taxon>Poales</taxon>
        <taxon>Poaceae</taxon>
        <taxon>BOP clade</taxon>
        <taxon>Pooideae</taxon>
        <taxon>Triticodae</taxon>
        <taxon>Triticeae</taxon>
        <taxon>Triticinae</taxon>
        <taxon>Triticum</taxon>
    </lineage>
</organism>
<dbReference type="GeneID" id="123101604"/>
<evidence type="ECO:0000313" key="2">
    <source>
        <dbReference type="EnsemblPlants" id="TraesCS1B02G472400.1"/>
    </source>
</evidence>
<gene>
    <name evidence="2" type="primary">LOC123101604</name>
</gene>
<keyword evidence="3" id="KW-1185">Reference proteome</keyword>
<sequence length="144" mass="16246">MAAVRCAARRLGGSLLQRTQAEERRRLVPSRLMRSRHLTTEQAQEIQQKKEAFYDAVSNVELKMKEFNDALVKAVDPTGQKHLSAPRTGYERLKMYGLRALGVIELTSKTAVFVVFALSFVRLSSMKTEELTSRETTTEVKAAN</sequence>
<dbReference type="Gramene" id="TraesRN1B0101287500.1">
    <property type="protein sequence ID" value="TraesRN1B0101287500.1"/>
    <property type="gene ID" value="TraesRN1B0101287500"/>
</dbReference>
<dbReference type="Gramene" id="TraesNOR1B03G00406900.1">
    <property type="protein sequence ID" value="TraesNOR1B03G00406900.1"/>
    <property type="gene ID" value="TraesNOR1B03G00406900"/>
</dbReference>
<accession>A0A3B5Z5N8</accession>
<reference evidence="2" key="2">
    <citation type="submission" date="2018-10" db="UniProtKB">
        <authorList>
            <consortium name="EnsemblPlants"/>
        </authorList>
    </citation>
    <scope>IDENTIFICATION</scope>
</reference>
<keyword evidence="1" id="KW-0472">Membrane</keyword>
<dbReference type="Gramene" id="TraesMAC1B03G00399390.1">
    <property type="protein sequence ID" value="TraesMAC1B03G00399390.1"/>
    <property type="gene ID" value="TraesMAC1B03G00399390"/>
</dbReference>
<dbReference type="Gramene" id="TraesCS1B03G1263600.1">
    <property type="protein sequence ID" value="TraesCS1B03G1263600.1.CDS"/>
    <property type="gene ID" value="TraesCS1B03G1263600"/>
</dbReference>
<dbReference type="RefSeq" id="XP_044378914.1">
    <property type="nucleotide sequence ID" value="XM_044522979.1"/>
</dbReference>
<evidence type="ECO:0000313" key="3">
    <source>
        <dbReference type="Proteomes" id="UP000019116"/>
    </source>
</evidence>
<dbReference type="Gramene" id="TraesWEE_scaffold_101202_01G000100.1">
    <property type="protein sequence ID" value="TraesWEE_scaffold_101202_01G000100.1"/>
    <property type="gene ID" value="TraesWEE_scaffold_101202_01G000100"/>
</dbReference>
<evidence type="ECO:0000256" key="1">
    <source>
        <dbReference type="SAM" id="Phobius"/>
    </source>
</evidence>
<reference evidence="2" key="1">
    <citation type="submission" date="2018-08" db="EMBL/GenBank/DDBJ databases">
        <authorList>
            <person name="Rossello M."/>
        </authorList>
    </citation>
    <scope>NUCLEOTIDE SEQUENCE [LARGE SCALE GENOMIC DNA]</scope>
    <source>
        <strain evidence="2">cv. Chinese Spring</strain>
    </source>
</reference>
<name>A0A3B5Z5N8_WHEAT</name>
<keyword evidence="1" id="KW-0812">Transmembrane</keyword>
<dbReference type="Proteomes" id="UP000019116">
    <property type="component" value="Chromosome 1B"/>
</dbReference>
<dbReference type="AlphaFoldDB" id="A0A3B5Z5N8"/>
<dbReference type="Gramene" id="TraesARI1B03G00405460.1">
    <property type="protein sequence ID" value="TraesARI1B03G00405460.1"/>
    <property type="gene ID" value="TraesARI1B03G00405460"/>
</dbReference>
<dbReference type="SMR" id="A0A3B5Z5N8"/>
<proteinExistence type="predicted"/>
<dbReference type="Gramene" id="TraesLAC1B03G00403480.1">
    <property type="protein sequence ID" value="TraesLAC1B03G00403480.1"/>
    <property type="gene ID" value="TraesLAC1B03G00403480"/>
</dbReference>
<feature type="transmembrane region" description="Helical" evidence="1">
    <location>
        <begin position="96"/>
        <end position="121"/>
    </location>
</feature>
<dbReference type="OMA" id="GYERLKM"/>
<keyword evidence="1" id="KW-1133">Transmembrane helix</keyword>
<dbReference type="Gramene" id="TraesCS1B02G472400.1">
    <property type="protein sequence ID" value="TraesCS1B02G472400.1"/>
    <property type="gene ID" value="TraesCS1B02G472400"/>
</dbReference>
<protein>
    <submittedName>
        <fullName evidence="2">Uncharacterized protein</fullName>
    </submittedName>
</protein>
<dbReference type="EnsemblPlants" id="TraesCS1B02G472400.1">
    <property type="protein sequence ID" value="TraesCS1B02G472400.1"/>
    <property type="gene ID" value="TraesCS1B02G472400"/>
</dbReference>